<comment type="caution">
    <text evidence="2">The sequence shown here is derived from an EMBL/GenBank/DDBJ whole genome shotgun (WGS) entry which is preliminary data.</text>
</comment>
<dbReference type="EMBL" id="BGZK01000240">
    <property type="protein sequence ID" value="GBP31025.1"/>
    <property type="molecule type" value="Genomic_DNA"/>
</dbReference>
<feature type="region of interest" description="Disordered" evidence="1">
    <location>
        <begin position="193"/>
        <end position="225"/>
    </location>
</feature>
<keyword evidence="3" id="KW-1185">Reference proteome</keyword>
<proteinExistence type="predicted"/>
<dbReference type="AlphaFoldDB" id="A0A4C1UX54"/>
<gene>
    <name evidence="2" type="ORF">EVAR_81925_1</name>
</gene>
<accession>A0A4C1UX54</accession>
<name>A0A4C1UX54_EUMVA</name>
<sequence length="225" mass="24714">MADLNRNSEANTKNTLAFLELDVNSEPALDSQVSLRRACTLKVGAKQRKCAHARAVRTRLSVRCANSRISPGDAFGPSVVDVVTTRRRSLAAPSGNGPTCEAYRPSPSISNKILWKNASRKEDDLSPKSLTQHVNLIAGRRCYLVTVWSCRERKAVKTGRLQAETEIGLVYASELHHLQLHCDRYDLTRMTISERSAQSTRKTRQKGVNGDDLAKPAPAPAPPVG</sequence>
<evidence type="ECO:0000313" key="2">
    <source>
        <dbReference type="EMBL" id="GBP31025.1"/>
    </source>
</evidence>
<protein>
    <submittedName>
        <fullName evidence="2">Uncharacterized protein</fullName>
    </submittedName>
</protein>
<evidence type="ECO:0000313" key="3">
    <source>
        <dbReference type="Proteomes" id="UP000299102"/>
    </source>
</evidence>
<dbReference type="Proteomes" id="UP000299102">
    <property type="component" value="Unassembled WGS sequence"/>
</dbReference>
<evidence type="ECO:0000256" key="1">
    <source>
        <dbReference type="SAM" id="MobiDB-lite"/>
    </source>
</evidence>
<organism evidence="2 3">
    <name type="scientific">Eumeta variegata</name>
    <name type="common">Bagworm moth</name>
    <name type="synonym">Eumeta japonica</name>
    <dbReference type="NCBI Taxonomy" id="151549"/>
    <lineage>
        <taxon>Eukaryota</taxon>
        <taxon>Metazoa</taxon>
        <taxon>Ecdysozoa</taxon>
        <taxon>Arthropoda</taxon>
        <taxon>Hexapoda</taxon>
        <taxon>Insecta</taxon>
        <taxon>Pterygota</taxon>
        <taxon>Neoptera</taxon>
        <taxon>Endopterygota</taxon>
        <taxon>Lepidoptera</taxon>
        <taxon>Glossata</taxon>
        <taxon>Ditrysia</taxon>
        <taxon>Tineoidea</taxon>
        <taxon>Psychidae</taxon>
        <taxon>Oiketicinae</taxon>
        <taxon>Eumeta</taxon>
    </lineage>
</organism>
<reference evidence="2 3" key="1">
    <citation type="journal article" date="2019" name="Commun. Biol.">
        <title>The bagworm genome reveals a unique fibroin gene that provides high tensile strength.</title>
        <authorList>
            <person name="Kono N."/>
            <person name="Nakamura H."/>
            <person name="Ohtoshi R."/>
            <person name="Tomita M."/>
            <person name="Numata K."/>
            <person name="Arakawa K."/>
        </authorList>
    </citation>
    <scope>NUCLEOTIDE SEQUENCE [LARGE SCALE GENOMIC DNA]</scope>
</reference>